<comment type="similarity">
    <text evidence="5">Belongs to the 4-toluene sulfonate uptake permease (TSUP) (TC 2.A.102) family.</text>
</comment>
<keyword evidence="2 5" id="KW-0812">Transmembrane</keyword>
<protein>
    <recommendedName>
        <fullName evidence="5">Probable membrane transporter protein</fullName>
    </recommendedName>
</protein>
<dbReference type="InterPro" id="IPR002781">
    <property type="entry name" value="TM_pro_TauE-like"/>
</dbReference>
<keyword evidence="5" id="KW-1003">Cell membrane</keyword>
<comment type="caution">
    <text evidence="6">The sequence shown here is derived from an EMBL/GenBank/DDBJ whole genome shotgun (WGS) entry which is preliminary data.</text>
</comment>
<feature type="transmembrane region" description="Helical" evidence="5">
    <location>
        <begin position="222"/>
        <end position="241"/>
    </location>
</feature>
<dbReference type="Proteomes" id="UP000233256">
    <property type="component" value="Unassembled WGS sequence"/>
</dbReference>
<evidence type="ECO:0000256" key="2">
    <source>
        <dbReference type="ARBA" id="ARBA00022692"/>
    </source>
</evidence>
<name>A0A2N1PK31_9BACT</name>
<gene>
    <name evidence="6" type="ORF">CVV64_17790</name>
</gene>
<keyword evidence="4 5" id="KW-0472">Membrane</keyword>
<feature type="transmembrane region" description="Helical" evidence="5">
    <location>
        <begin position="97"/>
        <end position="115"/>
    </location>
</feature>
<accession>A0A2N1PK31</accession>
<evidence type="ECO:0000313" key="6">
    <source>
        <dbReference type="EMBL" id="PKK88695.1"/>
    </source>
</evidence>
<evidence type="ECO:0000256" key="4">
    <source>
        <dbReference type="ARBA" id="ARBA00023136"/>
    </source>
</evidence>
<dbReference type="AlphaFoldDB" id="A0A2N1PK31"/>
<reference evidence="6 7" key="1">
    <citation type="journal article" date="2017" name="ISME J.">
        <title>Potential for microbial H2 and metal transformations associated with novel bacteria and archaea in deep terrestrial subsurface sediments.</title>
        <authorList>
            <person name="Hernsdorf A.W."/>
            <person name="Amano Y."/>
            <person name="Miyakawa K."/>
            <person name="Ise K."/>
            <person name="Suzuki Y."/>
            <person name="Anantharaman K."/>
            <person name="Probst A."/>
            <person name="Burstein D."/>
            <person name="Thomas B.C."/>
            <person name="Banfield J.F."/>
        </authorList>
    </citation>
    <scope>NUCLEOTIDE SEQUENCE [LARGE SCALE GENOMIC DNA]</scope>
    <source>
        <strain evidence="6">HGW-Wallbacteria-1</strain>
    </source>
</reference>
<feature type="transmembrane region" description="Helical" evidence="5">
    <location>
        <begin position="68"/>
        <end position="91"/>
    </location>
</feature>
<comment type="subcellular location">
    <subcellularLocation>
        <location evidence="5">Cell membrane</location>
        <topology evidence="5">Multi-pass membrane protein</topology>
    </subcellularLocation>
    <subcellularLocation>
        <location evidence="1">Membrane</location>
        <topology evidence="1">Multi-pass membrane protein</topology>
    </subcellularLocation>
</comment>
<evidence type="ECO:0000256" key="3">
    <source>
        <dbReference type="ARBA" id="ARBA00022989"/>
    </source>
</evidence>
<dbReference type="InterPro" id="IPR051598">
    <property type="entry name" value="TSUP/Inactive_protease-like"/>
</dbReference>
<evidence type="ECO:0000256" key="5">
    <source>
        <dbReference type="RuleBase" id="RU363041"/>
    </source>
</evidence>
<dbReference type="GO" id="GO:0005886">
    <property type="term" value="C:plasma membrane"/>
    <property type="evidence" value="ECO:0007669"/>
    <property type="project" value="UniProtKB-SubCell"/>
</dbReference>
<proteinExistence type="inferred from homology"/>
<dbReference type="EMBL" id="PGXC01000037">
    <property type="protein sequence ID" value="PKK88695.1"/>
    <property type="molecule type" value="Genomic_DNA"/>
</dbReference>
<feature type="transmembrane region" description="Helical" evidence="5">
    <location>
        <begin position="253"/>
        <end position="274"/>
    </location>
</feature>
<sequence length="276" mass="28826">MLLIAFGLGILAGGIGGYAGIGGAPLIVLGLTIAGVPQHLAQGTVLASLLGPISLPACLHLRRSLRPILIPTAVATICYAIASYFGGFLAFQLQNRTLSAIFSVFLVILGLSMALKDRDKAENCKAEDCETKANSADYSDPEIRETESIKSDSLPKLWKVSLASTITGMAGGLLGIGAGVLMVPMLLWMGTEKQTARAMCLGMLLPPVTAGAVLKYWSMNSVHWPMALAIFTGYLIANLQGARAGSKHCGKTFLLLLGLILALCGGAGIITILLTK</sequence>
<keyword evidence="3 5" id="KW-1133">Transmembrane helix</keyword>
<dbReference type="Pfam" id="PF01925">
    <property type="entry name" value="TauE"/>
    <property type="match status" value="1"/>
</dbReference>
<evidence type="ECO:0000313" key="7">
    <source>
        <dbReference type="Proteomes" id="UP000233256"/>
    </source>
</evidence>
<evidence type="ECO:0000256" key="1">
    <source>
        <dbReference type="ARBA" id="ARBA00004141"/>
    </source>
</evidence>
<dbReference type="PANTHER" id="PTHR43701">
    <property type="entry name" value="MEMBRANE TRANSPORTER PROTEIN MJ0441-RELATED"/>
    <property type="match status" value="1"/>
</dbReference>
<feature type="transmembrane region" description="Helical" evidence="5">
    <location>
        <begin position="160"/>
        <end position="189"/>
    </location>
</feature>
<organism evidence="6 7">
    <name type="scientific">Candidatus Wallbacteria bacterium HGW-Wallbacteria-1</name>
    <dbReference type="NCBI Taxonomy" id="2013854"/>
    <lineage>
        <taxon>Bacteria</taxon>
        <taxon>Candidatus Walliibacteriota</taxon>
    </lineage>
</organism>
<dbReference type="PANTHER" id="PTHR43701:SF2">
    <property type="entry name" value="MEMBRANE TRANSPORTER PROTEIN YJNA-RELATED"/>
    <property type="match status" value="1"/>
</dbReference>